<keyword evidence="2" id="KW-1185">Reference proteome</keyword>
<dbReference type="EMBL" id="LIAE01005395">
    <property type="protein sequence ID" value="PAV93369.1"/>
    <property type="molecule type" value="Genomic_DNA"/>
</dbReference>
<reference evidence="1 2" key="1">
    <citation type="journal article" date="2017" name="Curr. Biol.">
        <title>Genome architecture and evolution of a unichromosomal asexual nematode.</title>
        <authorList>
            <person name="Fradin H."/>
            <person name="Zegar C."/>
            <person name="Gutwein M."/>
            <person name="Lucas J."/>
            <person name="Kovtun M."/>
            <person name="Corcoran D."/>
            <person name="Baugh L.R."/>
            <person name="Kiontke K."/>
            <person name="Gunsalus K."/>
            <person name="Fitch D.H."/>
            <person name="Piano F."/>
        </authorList>
    </citation>
    <scope>NUCLEOTIDE SEQUENCE [LARGE SCALE GENOMIC DNA]</scope>
    <source>
        <strain evidence="1">PF1309</strain>
    </source>
</reference>
<proteinExistence type="predicted"/>
<comment type="caution">
    <text evidence="1">The sequence shown here is derived from an EMBL/GenBank/DDBJ whole genome shotgun (WGS) entry which is preliminary data.</text>
</comment>
<protein>
    <submittedName>
        <fullName evidence="1">Uncharacterized protein</fullName>
    </submittedName>
</protein>
<name>A0A2A2M4M0_9BILA</name>
<sequence>MTVNPGQEAVDTGVRGGVAATPEPMLAGDGCVPAASAALAGEVDRVERRRTEVLQRVVLRPDRRAAAAGLLAGHQIDAGDVAHRLHDAVDVAHVRPATLTDRSRRQRGLDEGEVGVGREGARQQILGVVRVDLGREAVDRRAADALRRDHELHEAAIAVVDVEAVVVGAGDRDIFDVDGR</sequence>
<evidence type="ECO:0000313" key="2">
    <source>
        <dbReference type="Proteomes" id="UP000218231"/>
    </source>
</evidence>
<organism evidence="1 2">
    <name type="scientific">Diploscapter pachys</name>
    <dbReference type="NCBI Taxonomy" id="2018661"/>
    <lineage>
        <taxon>Eukaryota</taxon>
        <taxon>Metazoa</taxon>
        <taxon>Ecdysozoa</taxon>
        <taxon>Nematoda</taxon>
        <taxon>Chromadorea</taxon>
        <taxon>Rhabditida</taxon>
        <taxon>Rhabditina</taxon>
        <taxon>Rhabditomorpha</taxon>
        <taxon>Rhabditoidea</taxon>
        <taxon>Rhabditidae</taxon>
        <taxon>Diploscapter</taxon>
    </lineage>
</organism>
<gene>
    <name evidence="1" type="ORF">WR25_20506</name>
</gene>
<dbReference type="AlphaFoldDB" id="A0A2A2M4M0"/>
<dbReference type="Proteomes" id="UP000218231">
    <property type="component" value="Unassembled WGS sequence"/>
</dbReference>
<accession>A0A2A2M4M0</accession>
<evidence type="ECO:0000313" key="1">
    <source>
        <dbReference type="EMBL" id="PAV93369.1"/>
    </source>
</evidence>